<dbReference type="SUPFAM" id="SSF50978">
    <property type="entry name" value="WD40 repeat-like"/>
    <property type="match status" value="1"/>
</dbReference>
<dbReference type="SUPFAM" id="SSF56219">
    <property type="entry name" value="DNase I-like"/>
    <property type="match status" value="1"/>
</dbReference>
<dbReference type="InterPro" id="IPR015943">
    <property type="entry name" value="WD40/YVTN_repeat-like_dom_sf"/>
</dbReference>
<dbReference type="PANTHER" id="PTHR11200:SF300">
    <property type="entry name" value="TYPE II INOSITOL 1,4,5-TRISPHOSPHATE 5-PHOSPHATASE"/>
    <property type="match status" value="1"/>
</dbReference>
<comment type="caution">
    <text evidence="2">The sequence shown here is derived from an EMBL/GenBank/DDBJ whole genome shotgun (WGS) entry which is preliminary data.</text>
</comment>
<proteinExistence type="predicted"/>
<dbReference type="EMBL" id="QGNW01001048">
    <property type="protein sequence ID" value="RVW57654.1"/>
    <property type="molecule type" value="Genomic_DNA"/>
</dbReference>
<sequence>MPNMSLAQAKLNSALLSSPETIKILGLGYDTPKCMYETLQDICPLCGLISVVCQRQVGKEKRVPSGCVAKLLSQLKTNQGRKINNIVLFGVVIGWDLEEGGSTFLVFSRFWAIPFDFPSWTTYVGDLWSGSEGGVIKIWPWESIEKVFSLTMEERHMAALLVERSFIDLRSQVTVNGVCNILASDVKYMISDNCRAKVWSAGYQSFALWDARTRELLKVFNVDGQMENRVDISPVQDPAFDEEWKMKSVSSLKKDKLQASFSFLQRSHGMIWTGCTSGLLVQWDGNGNRLQDFHYHSFAVQCFCTFGSRIWVGYVSGTVQLMMVVYVAGTTSPGPLDSILSSELAGKEFLYTRLENLKILAGTWNVGQGRASHDSLISWLGSASSDVGIIVVGLQEVEMGAGFLAMSAAKETVRRDPSDTNNHEIDTIFMVLLIFKARSVANAQLRLYPLDQTTGIVADKCY</sequence>
<dbReference type="InterPro" id="IPR056454">
    <property type="entry name" value="Beta-prop_IP5PC_F"/>
</dbReference>
<dbReference type="Pfam" id="PF23754">
    <property type="entry name" value="Beta-prop_IP5PC_F"/>
    <property type="match status" value="1"/>
</dbReference>
<evidence type="ECO:0000313" key="2">
    <source>
        <dbReference type="EMBL" id="RVW57654.1"/>
    </source>
</evidence>
<dbReference type="Gene3D" id="3.60.10.10">
    <property type="entry name" value="Endonuclease/exonuclease/phosphatase"/>
    <property type="match status" value="1"/>
</dbReference>
<dbReference type="PANTHER" id="PTHR11200">
    <property type="entry name" value="INOSITOL 5-PHOSPHATASE"/>
    <property type="match status" value="1"/>
</dbReference>
<accession>A0A438FCH0</accession>
<dbReference type="AlphaFoldDB" id="A0A438FCH0"/>
<reference evidence="2 3" key="1">
    <citation type="journal article" date="2018" name="PLoS Genet.">
        <title>Population sequencing reveals clonal diversity and ancestral inbreeding in the grapevine cultivar Chardonnay.</title>
        <authorList>
            <person name="Roach M.J."/>
            <person name="Johnson D.L."/>
            <person name="Bohlmann J."/>
            <person name="van Vuuren H.J."/>
            <person name="Jones S.J."/>
            <person name="Pretorius I.S."/>
            <person name="Schmidt S.A."/>
            <person name="Borneman A.R."/>
        </authorList>
    </citation>
    <scope>NUCLEOTIDE SEQUENCE [LARGE SCALE GENOMIC DNA]</scope>
    <source>
        <strain evidence="3">cv. Chardonnay</strain>
        <tissue evidence="2">Leaf</tissue>
    </source>
</reference>
<evidence type="ECO:0000313" key="3">
    <source>
        <dbReference type="Proteomes" id="UP000288805"/>
    </source>
</evidence>
<dbReference type="Proteomes" id="UP000288805">
    <property type="component" value="Unassembled WGS sequence"/>
</dbReference>
<evidence type="ECO:0000259" key="1">
    <source>
        <dbReference type="Pfam" id="PF23754"/>
    </source>
</evidence>
<dbReference type="InterPro" id="IPR036322">
    <property type="entry name" value="WD40_repeat_dom_sf"/>
</dbReference>
<dbReference type="GO" id="GO:0046856">
    <property type="term" value="P:phosphatidylinositol dephosphorylation"/>
    <property type="evidence" value="ECO:0007669"/>
    <property type="project" value="InterPro"/>
</dbReference>
<feature type="domain" description="IP5PC-F beta-propeller" evidence="1">
    <location>
        <begin position="122"/>
        <end position="268"/>
    </location>
</feature>
<dbReference type="InterPro" id="IPR036691">
    <property type="entry name" value="Endo/exonu/phosph_ase_sf"/>
</dbReference>
<dbReference type="InterPro" id="IPR046985">
    <property type="entry name" value="IP5"/>
</dbReference>
<gene>
    <name evidence="2" type="primary">IP5P12_1</name>
    <name evidence="2" type="ORF">CK203_096285</name>
</gene>
<protein>
    <submittedName>
        <fullName evidence="2">Type I inositol polyphosphate 5-phosphatase 12</fullName>
    </submittedName>
</protein>
<name>A0A438FCH0_VITVI</name>
<dbReference type="Gene3D" id="2.130.10.10">
    <property type="entry name" value="YVTN repeat-like/Quinoprotein amine dehydrogenase"/>
    <property type="match status" value="1"/>
</dbReference>
<organism evidence="2 3">
    <name type="scientific">Vitis vinifera</name>
    <name type="common">Grape</name>
    <dbReference type="NCBI Taxonomy" id="29760"/>
    <lineage>
        <taxon>Eukaryota</taxon>
        <taxon>Viridiplantae</taxon>
        <taxon>Streptophyta</taxon>
        <taxon>Embryophyta</taxon>
        <taxon>Tracheophyta</taxon>
        <taxon>Spermatophyta</taxon>
        <taxon>Magnoliopsida</taxon>
        <taxon>eudicotyledons</taxon>
        <taxon>Gunneridae</taxon>
        <taxon>Pentapetalae</taxon>
        <taxon>rosids</taxon>
        <taxon>Vitales</taxon>
        <taxon>Vitaceae</taxon>
        <taxon>Viteae</taxon>
        <taxon>Vitis</taxon>
    </lineage>
</organism>